<feature type="non-terminal residue" evidence="3">
    <location>
        <position position="1"/>
    </location>
</feature>
<reference evidence="3 4" key="1">
    <citation type="submission" date="2019-09" db="EMBL/GenBank/DDBJ databases">
        <title>Bird 10,000 Genomes (B10K) Project - Family phase.</title>
        <authorList>
            <person name="Zhang G."/>
        </authorList>
    </citation>
    <scope>NUCLEOTIDE SEQUENCE [LARGE SCALE GENOMIC DNA]</scope>
    <source>
        <strain evidence="3">B10K-DU-002-82</strain>
    </source>
</reference>
<evidence type="ECO:0000259" key="2">
    <source>
        <dbReference type="PROSITE" id="PS50018"/>
    </source>
</evidence>
<dbReference type="PANTHER" id="PTHR10194">
    <property type="entry name" value="RAS GTPASE-ACTIVATING PROTEINS"/>
    <property type="match status" value="1"/>
</dbReference>
<keyword evidence="1" id="KW-0343">GTPase activation</keyword>
<dbReference type="InterPro" id="IPR008936">
    <property type="entry name" value="Rho_GTPase_activation_prot"/>
</dbReference>
<dbReference type="OrthoDB" id="1562946at2759"/>
<feature type="domain" description="Ras-GAP" evidence="2">
    <location>
        <begin position="1"/>
        <end position="167"/>
    </location>
</feature>
<comment type="caution">
    <text evidence="3">The sequence shown here is derived from an EMBL/GenBank/DDBJ whole genome shotgun (WGS) entry which is preliminary data.</text>
</comment>
<keyword evidence="4" id="KW-1185">Reference proteome</keyword>
<dbReference type="InterPro" id="IPR001936">
    <property type="entry name" value="RasGAP_dom"/>
</dbReference>
<evidence type="ECO:0000313" key="3">
    <source>
        <dbReference type="EMBL" id="NXS21855.1"/>
    </source>
</evidence>
<dbReference type="InterPro" id="IPR023152">
    <property type="entry name" value="RasGAP_CS"/>
</dbReference>
<dbReference type="Pfam" id="PF00616">
    <property type="entry name" value="RasGAP"/>
    <property type="match status" value="1"/>
</dbReference>
<proteinExistence type="predicted"/>
<dbReference type="AlphaFoldDB" id="A0A7L2SMK6"/>
<dbReference type="PROSITE" id="PS00509">
    <property type="entry name" value="RAS_GTPASE_ACTIV_1"/>
    <property type="match status" value="1"/>
</dbReference>
<dbReference type="GO" id="GO:0005096">
    <property type="term" value="F:GTPase activator activity"/>
    <property type="evidence" value="ECO:0007669"/>
    <property type="project" value="UniProtKB-KW"/>
</dbReference>
<protein>
    <submittedName>
        <fullName evidence="3">RASA2 protein</fullName>
    </submittedName>
</protein>
<dbReference type="PANTHER" id="PTHR10194:SF21">
    <property type="entry name" value="RAS GTPASE-ACTIVATING PROTEIN 2"/>
    <property type="match status" value="1"/>
</dbReference>
<dbReference type="Proteomes" id="UP000537747">
    <property type="component" value="Unassembled WGS sequence"/>
</dbReference>
<evidence type="ECO:0000313" key="4">
    <source>
        <dbReference type="Proteomes" id="UP000537747"/>
    </source>
</evidence>
<sequence length="167" mass="19072">EVCRDKYDAVLPLVRLLLHHHKLVPFVAEANTIFRGNSLATRCVDEMMKIVGKHYLKVTLKPVIDEVGYPTETLALGANSRPILSCRFSNEIENLRYYVDKVIREIVQSSISCPTLMCDFSACYISWFFSADDPHVQYSAVSSFVFLRFFAVAVVSPHTFHLRPHHP</sequence>
<dbReference type="PROSITE" id="PS50018">
    <property type="entry name" value="RAS_GTPASE_ACTIV_2"/>
    <property type="match status" value="1"/>
</dbReference>
<name>A0A7L2SMK6_9PASS</name>
<gene>
    <name evidence="3" type="primary">Rasa2</name>
    <name evidence="3" type="ORF">MYSCRO_R06053</name>
</gene>
<accession>A0A7L2SMK6</accession>
<dbReference type="Gene3D" id="1.10.506.10">
    <property type="entry name" value="GTPase Activation - p120gap, domain 1"/>
    <property type="match status" value="1"/>
</dbReference>
<dbReference type="EMBL" id="VYZQ01061888">
    <property type="protein sequence ID" value="NXS21855.1"/>
    <property type="molecule type" value="Genomic_DNA"/>
</dbReference>
<organism evidence="3 4">
    <name type="scientific">Mystacornis crossleyi</name>
    <dbReference type="NCBI Taxonomy" id="98133"/>
    <lineage>
        <taxon>Eukaryota</taxon>
        <taxon>Metazoa</taxon>
        <taxon>Chordata</taxon>
        <taxon>Craniata</taxon>
        <taxon>Vertebrata</taxon>
        <taxon>Euteleostomi</taxon>
        <taxon>Archelosauria</taxon>
        <taxon>Archosauria</taxon>
        <taxon>Dinosauria</taxon>
        <taxon>Saurischia</taxon>
        <taxon>Theropoda</taxon>
        <taxon>Coelurosauria</taxon>
        <taxon>Aves</taxon>
        <taxon>Neognathae</taxon>
        <taxon>Neoaves</taxon>
        <taxon>Telluraves</taxon>
        <taxon>Australaves</taxon>
        <taxon>Passeriformes</taxon>
        <taxon>Sylvioidea</taxon>
        <taxon>Timaliidae</taxon>
        <taxon>Mystacornis</taxon>
    </lineage>
</organism>
<feature type="non-terminal residue" evidence="3">
    <location>
        <position position="167"/>
    </location>
</feature>
<dbReference type="SUPFAM" id="SSF48350">
    <property type="entry name" value="GTPase activation domain, GAP"/>
    <property type="match status" value="1"/>
</dbReference>
<evidence type="ECO:0000256" key="1">
    <source>
        <dbReference type="ARBA" id="ARBA00022468"/>
    </source>
</evidence>
<dbReference type="InterPro" id="IPR039360">
    <property type="entry name" value="Ras_GTPase"/>
</dbReference>